<proteinExistence type="predicted"/>
<protein>
    <submittedName>
        <fullName evidence="1">Uncharacterized protein</fullName>
    </submittedName>
</protein>
<comment type="caution">
    <text evidence="1">The sequence shown here is derived from an EMBL/GenBank/DDBJ whole genome shotgun (WGS) entry which is preliminary data.</text>
</comment>
<name>A0ABR2RZK6_9ROSI</name>
<dbReference type="EMBL" id="JBBPBN010000019">
    <property type="protein sequence ID" value="KAK9018139.1"/>
    <property type="molecule type" value="Genomic_DNA"/>
</dbReference>
<reference evidence="1 2" key="1">
    <citation type="journal article" date="2024" name="G3 (Bethesda)">
        <title>Genome assembly of Hibiscus sabdariffa L. provides insights into metabolisms of medicinal natural products.</title>
        <authorList>
            <person name="Kim T."/>
        </authorList>
    </citation>
    <scope>NUCLEOTIDE SEQUENCE [LARGE SCALE GENOMIC DNA]</scope>
    <source>
        <strain evidence="1">TK-2024</strain>
        <tissue evidence="1">Old leaves</tissue>
    </source>
</reference>
<dbReference type="Proteomes" id="UP001396334">
    <property type="component" value="Unassembled WGS sequence"/>
</dbReference>
<evidence type="ECO:0000313" key="2">
    <source>
        <dbReference type="Proteomes" id="UP001396334"/>
    </source>
</evidence>
<keyword evidence="2" id="KW-1185">Reference proteome</keyword>
<gene>
    <name evidence="1" type="ORF">V6N11_001120</name>
</gene>
<evidence type="ECO:0000313" key="1">
    <source>
        <dbReference type="EMBL" id="KAK9018139.1"/>
    </source>
</evidence>
<accession>A0ABR2RZK6</accession>
<organism evidence="1 2">
    <name type="scientific">Hibiscus sabdariffa</name>
    <name type="common">roselle</name>
    <dbReference type="NCBI Taxonomy" id="183260"/>
    <lineage>
        <taxon>Eukaryota</taxon>
        <taxon>Viridiplantae</taxon>
        <taxon>Streptophyta</taxon>
        <taxon>Embryophyta</taxon>
        <taxon>Tracheophyta</taxon>
        <taxon>Spermatophyta</taxon>
        <taxon>Magnoliopsida</taxon>
        <taxon>eudicotyledons</taxon>
        <taxon>Gunneridae</taxon>
        <taxon>Pentapetalae</taxon>
        <taxon>rosids</taxon>
        <taxon>malvids</taxon>
        <taxon>Malvales</taxon>
        <taxon>Malvaceae</taxon>
        <taxon>Malvoideae</taxon>
        <taxon>Hibiscus</taxon>
    </lineage>
</organism>
<sequence length="110" mass="12304">MKKLTAQICTGWLPSFNTEAYCSFASTLCNEATSWTAKTRACASITTKRTGDRVRPQSVHGNTRKRNRRLQVGWHERSRSCYALASRVSLSCCGVWGGFPLPRGLHDHES</sequence>